<gene>
    <name evidence="4" type="ORF">DDZ44_09180</name>
</gene>
<dbReference type="Pfam" id="PF00291">
    <property type="entry name" value="PALP"/>
    <property type="match status" value="1"/>
</dbReference>
<dbReference type="InterPro" id="IPR001926">
    <property type="entry name" value="TrpB-like_PALP"/>
</dbReference>
<reference evidence="4 5" key="1">
    <citation type="journal article" date="2018" name="Nat. Biotechnol.">
        <title>A standardized bacterial taxonomy based on genome phylogeny substantially revises the tree of life.</title>
        <authorList>
            <person name="Parks D.H."/>
            <person name="Chuvochina M."/>
            <person name="Waite D.W."/>
            <person name="Rinke C."/>
            <person name="Skarshewski A."/>
            <person name="Chaumeil P.A."/>
            <person name="Hugenholtz P."/>
        </authorList>
    </citation>
    <scope>NUCLEOTIDE SEQUENCE [LARGE SCALE GENOMIC DNA]</scope>
    <source>
        <strain evidence="4">UBA10948</strain>
    </source>
</reference>
<dbReference type="Gene3D" id="3.40.50.1100">
    <property type="match status" value="1"/>
</dbReference>
<feature type="domain" description="Tryptophan synthase beta chain-like PALP" evidence="3">
    <location>
        <begin position="2"/>
        <end position="69"/>
    </location>
</feature>
<feature type="non-terminal residue" evidence="4">
    <location>
        <position position="70"/>
    </location>
</feature>
<dbReference type="EMBL" id="DNZF01000201">
    <property type="protein sequence ID" value="HBK54094.1"/>
    <property type="molecule type" value="Genomic_DNA"/>
</dbReference>
<sequence length="70" mass="7457">HKIQGIGAGFIPPVLNIEMVDQIIPVSDEDAIETCRQIAKKEALLLGISSGAAIFAALNLARDMDPSQKI</sequence>
<evidence type="ECO:0000256" key="1">
    <source>
        <dbReference type="ARBA" id="ARBA00001933"/>
    </source>
</evidence>
<accession>A0A354YY08</accession>
<feature type="non-terminal residue" evidence="4">
    <location>
        <position position="1"/>
    </location>
</feature>
<dbReference type="AlphaFoldDB" id="A0A354YY08"/>
<evidence type="ECO:0000259" key="3">
    <source>
        <dbReference type="Pfam" id="PF00291"/>
    </source>
</evidence>
<dbReference type="InterPro" id="IPR050214">
    <property type="entry name" value="Cys_Synth/Cystath_Beta-Synth"/>
</dbReference>
<evidence type="ECO:0000313" key="4">
    <source>
        <dbReference type="EMBL" id="HBK54094.1"/>
    </source>
</evidence>
<organism evidence="4 5">
    <name type="scientific">Syntrophomonas wolfei</name>
    <dbReference type="NCBI Taxonomy" id="863"/>
    <lineage>
        <taxon>Bacteria</taxon>
        <taxon>Bacillati</taxon>
        <taxon>Bacillota</taxon>
        <taxon>Clostridia</taxon>
        <taxon>Eubacteriales</taxon>
        <taxon>Syntrophomonadaceae</taxon>
        <taxon>Syntrophomonas</taxon>
    </lineage>
</organism>
<dbReference type="GO" id="GO:1901605">
    <property type="term" value="P:alpha-amino acid metabolic process"/>
    <property type="evidence" value="ECO:0007669"/>
    <property type="project" value="UniProtKB-ARBA"/>
</dbReference>
<protein>
    <submittedName>
        <fullName evidence="4">Cysteine synthase A</fullName>
    </submittedName>
</protein>
<comment type="caution">
    <text evidence="4">The sequence shown here is derived from an EMBL/GenBank/DDBJ whole genome shotgun (WGS) entry which is preliminary data.</text>
</comment>
<dbReference type="SUPFAM" id="SSF53686">
    <property type="entry name" value="Tryptophan synthase beta subunit-like PLP-dependent enzymes"/>
    <property type="match status" value="1"/>
</dbReference>
<evidence type="ECO:0000313" key="5">
    <source>
        <dbReference type="Proteomes" id="UP000263273"/>
    </source>
</evidence>
<name>A0A354YY08_9FIRM</name>
<proteinExistence type="predicted"/>
<comment type="cofactor">
    <cofactor evidence="1">
        <name>pyridoxal 5'-phosphate</name>
        <dbReference type="ChEBI" id="CHEBI:597326"/>
    </cofactor>
</comment>
<dbReference type="PANTHER" id="PTHR10314">
    <property type="entry name" value="CYSTATHIONINE BETA-SYNTHASE"/>
    <property type="match status" value="1"/>
</dbReference>
<evidence type="ECO:0000256" key="2">
    <source>
        <dbReference type="ARBA" id="ARBA00022898"/>
    </source>
</evidence>
<keyword evidence="2" id="KW-0663">Pyridoxal phosphate</keyword>
<dbReference type="Proteomes" id="UP000263273">
    <property type="component" value="Unassembled WGS sequence"/>
</dbReference>
<dbReference type="InterPro" id="IPR036052">
    <property type="entry name" value="TrpB-like_PALP_sf"/>
</dbReference>